<comment type="subcellular location">
    <subcellularLocation>
        <location evidence="1">Membrane</location>
        <topology evidence="1">Single-pass type I membrane protein</topology>
    </subcellularLocation>
</comment>
<feature type="compositionally biased region" description="Acidic residues" evidence="10">
    <location>
        <begin position="925"/>
        <end position="949"/>
    </location>
</feature>
<feature type="region of interest" description="Disordered" evidence="10">
    <location>
        <begin position="689"/>
        <end position="714"/>
    </location>
</feature>
<dbReference type="PANTHER" id="PTHR23103">
    <property type="entry name" value="ALZHEIMER'S DISEASE BETA-AMYLOID RELATED"/>
    <property type="match status" value="1"/>
</dbReference>
<feature type="compositionally biased region" description="Polar residues" evidence="10">
    <location>
        <begin position="144"/>
        <end position="160"/>
    </location>
</feature>
<dbReference type="SUPFAM" id="SSF89811">
    <property type="entry name" value="Amyloid beta a4 protein copper binding domain (domain 2)"/>
    <property type="match status" value="1"/>
</dbReference>
<feature type="region of interest" description="CuBD subdomain" evidence="8">
    <location>
        <begin position="623"/>
        <end position="683"/>
    </location>
</feature>
<reference evidence="14" key="1">
    <citation type="submission" date="2021-10" db="EMBL/GenBank/DDBJ databases">
        <title>Tropical sea cucumber genome reveals ecological adaptation and Cuvierian tubules defense mechanism.</title>
        <authorList>
            <person name="Chen T."/>
        </authorList>
    </citation>
    <scope>NUCLEOTIDE SEQUENCE</scope>
    <source>
        <strain evidence="14">Nanhai2018</strain>
        <tissue evidence="14">Muscle</tissue>
    </source>
</reference>
<dbReference type="GO" id="GO:0008201">
    <property type="term" value="F:heparin binding"/>
    <property type="evidence" value="ECO:0007669"/>
    <property type="project" value="UniProtKB-UniRule"/>
</dbReference>
<feature type="transmembrane region" description="Helical" evidence="11">
    <location>
        <begin position="1094"/>
        <end position="1117"/>
    </location>
</feature>
<feature type="region of interest" description="GFLD subdomain" evidence="8">
    <location>
        <begin position="310"/>
        <end position="615"/>
    </location>
</feature>
<evidence type="ECO:0000256" key="7">
    <source>
        <dbReference type="ARBA" id="ARBA00023180"/>
    </source>
</evidence>
<dbReference type="InterPro" id="IPR036454">
    <property type="entry name" value="Amyloid_glyco_heparin-bd_sf"/>
</dbReference>
<feature type="coiled-coil region" evidence="9">
    <location>
        <begin position="735"/>
        <end position="784"/>
    </location>
</feature>
<dbReference type="InterPro" id="IPR008154">
    <property type="entry name" value="Amyloid_glyco_extra"/>
</dbReference>
<feature type="compositionally biased region" description="Polar residues" evidence="10">
    <location>
        <begin position="955"/>
        <end position="969"/>
    </location>
</feature>
<dbReference type="InterPro" id="IPR019744">
    <property type="entry name" value="APP_CUBD_CS"/>
</dbReference>
<dbReference type="EMBL" id="JAIZAY010000010">
    <property type="protein sequence ID" value="KAJ8034397.1"/>
    <property type="molecule type" value="Genomic_DNA"/>
</dbReference>
<evidence type="ECO:0000256" key="8">
    <source>
        <dbReference type="PROSITE-ProRule" id="PRU01217"/>
    </source>
</evidence>
<evidence type="ECO:0000256" key="6">
    <source>
        <dbReference type="ARBA" id="ARBA00023157"/>
    </source>
</evidence>
<sequence length="1163" mass="131211">MVILSSGLAVPQLNPRLRNPRLSVRTRRRSRLSLTAVFSTNPVADNPLLDPQEDPLFSGLESTVPSSQDFIGFELAGSEMADSSVPAGGHRSRSTVRSRKRKRCHSSSDSSSPSSVRGRSSDKQPDQSETLSQILSLLSQMSQGNKPTQAERPVQTQPQPQAERPVQIRPQLQTERPVQTQSQLQAERPVRIRQPQTERESQFQHPRSVSIQERASPSADTSVASGPARRDSLTSELSPDPDFFSDDNHEVSGSDEDDDPPLFGTDLTRESFDKAVEVVRRQLGFEDVQQPTEDQGRKSKLSLNRPTPDKRPLMPVDVECEDRLKAASTSRKWTPFPRKQTSEFRVDEREWNACFRTPPIPTGAVDHLRNAGAMDAKGRYRSASSKKSEKALSGMDKAARAGMKFSSALLLVAEVLMKSFRQDVSRRDTGAVVNILGPLSRLIFDQFARIAVRSVQERRDLLLESLSWPTQDIKRRFLDLPLEGKDIFGGRFDEHLQVEVKRRKDLKKADFRLPAAFSRRRSPDFRRSSRPSQPRSSGSSDRRPEEIKLLEMELYPKSMKINLTIEPKFPGYDVTNIVEADQAKNITAWCSEEDSSDCTITAMVVPFRCLVGTFESDALVVPNLCRFRHLHEEGSCQTPQQWKKAAKASCRKSKTRLVSTGMLLPCEEQVDLYQGVEFVCCPREGREEPPVIETPVSEAPSQPAPAPPKEVDPYLIDDENRDESTAFEAAKKRLVNRQQERVAMVMQQYQEAQKRLNSSDKNFAKKKKEMTKRYEDAIASLEIETTEKQQHLQEVHERRIEDKLTKKIEAEEKHYWATLEQEPLKSKRILRAFEKYLKAVQKKRQHIISHYKHLRRSDPDRAAKITDDVLTELDESSARVNENVERLQKLPEVYAEIKAGIANLKDTYSDDEDDTNFIQGVQDEAAEIDADNSQEDSDSREELSEDKDVEEPTKNLPQATSIQSKTPGTTKGGKIVTKPTKDAGMKSSSSSEEEDEEEEDIELPTEFRTTLNVPEGETEMAPEIPVIAVKPMESYTDEEKDPIAKVPLSPPLIVAKKGPLKDAHSKTELHVRSKSQAFSVDKTISKKALRSTPALAFALACAILGVFMGLVVAVLVIKKKTRRTPVNQGFTEVDPNLTVEQRHIVSMQQNGYENPTYKYFEMQ</sequence>
<comment type="caution">
    <text evidence="14">The sequence shown here is derived from an EMBL/GenBank/DDBJ whole genome shotgun (WGS) entry which is preliminary data.</text>
</comment>
<dbReference type="InterPro" id="IPR019745">
    <property type="entry name" value="Amyloid_glyco_intracell_CS"/>
</dbReference>
<dbReference type="Proteomes" id="UP001152320">
    <property type="component" value="Chromosome 10"/>
</dbReference>
<dbReference type="Pfam" id="PF12925">
    <property type="entry name" value="APP_E2"/>
    <property type="match status" value="1"/>
</dbReference>
<comment type="caution">
    <text evidence="8">Lacks conserved residue(s) required for the propagation of feature annotation.</text>
</comment>
<keyword evidence="2 11" id="KW-0812">Transmembrane</keyword>
<feature type="domain" description="E1" evidence="12">
    <location>
        <begin position="310"/>
        <end position="683"/>
    </location>
</feature>
<feature type="compositionally biased region" description="Low complexity" evidence="10">
    <location>
        <begin position="107"/>
        <end position="118"/>
    </location>
</feature>
<feature type="compositionally biased region" description="Acidic residues" evidence="10">
    <location>
        <begin position="991"/>
        <end position="1003"/>
    </location>
</feature>
<dbReference type="Gene3D" id="3.90.570.10">
    <property type="entry name" value="Amyloidogenic glycoprotein, heparin-binding domain"/>
    <property type="match status" value="1"/>
</dbReference>
<dbReference type="GO" id="GO:0007409">
    <property type="term" value="P:axonogenesis"/>
    <property type="evidence" value="ECO:0007669"/>
    <property type="project" value="TreeGrafter"/>
</dbReference>
<feature type="region of interest" description="Disordered" evidence="10">
    <location>
        <begin position="80"/>
        <end position="130"/>
    </location>
</feature>
<feature type="compositionally biased region" description="Polar residues" evidence="10">
    <location>
        <begin position="203"/>
        <end position="224"/>
    </location>
</feature>
<feature type="region of interest" description="Disordered" evidence="10">
    <location>
        <begin position="285"/>
        <end position="314"/>
    </location>
</feature>
<keyword evidence="4 11" id="KW-1133">Transmembrane helix</keyword>
<feature type="domain" description="E2" evidence="13">
    <location>
        <begin position="710"/>
        <end position="904"/>
    </location>
</feature>
<dbReference type="SUPFAM" id="SSF109843">
    <property type="entry name" value="CAPPD, an extracellular domain of amyloid beta A4 protein"/>
    <property type="match status" value="1"/>
</dbReference>
<dbReference type="InterPro" id="IPR036176">
    <property type="entry name" value="E2_sf"/>
</dbReference>
<evidence type="ECO:0000256" key="3">
    <source>
        <dbReference type="ARBA" id="ARBA00022729"/>
    </source>
</evidence>
<dbReference type="AlphaFoldDB" id="A0A9Q1BWZ9"/>
<dbReference type="SMART" id="SM00006">
    <property type="entry name" value="A4_EXTRA"/>
    <property type="match status" value="1"/>
</dbReference>
<dbReference type="PRINTS" id="PR00203">
    <property type="entry name" value="AMYLOIDA4"/>
</dbReference>
<dbReference type="PROSITE" id="PS51870">
    <property type="entry name" value="APP_E2"/>
    <property type="match status" value="1"/>
</dbReference>
<dbReference type="Pfam" id="PF10515">
    <property type="entry name" value="APP_amyloid"/>
    <property type="match status" value="1"/>
</dbReference>
<feature type="compositionally biased region" description="Polar residues" evidence="10">
    <location>
        <begin position="170"/>
        <end position="185"/>
    </location>
</feature>
<organism evidence="14 15">
    <name type="scientific">Holothuria leucospilota</name>
    <name type="common">Black long sea cucumber</name>
    <name type="synonym">Mertensiothuria leucospilota</name>
    <dbReference type="NCBI Taxonomy" id="206669"/>
    <lineage>
        <taxon>Eukaryota</taxon>
        <taxon>Metazoa</taxon>
        <taxon>Echinodermata</taxon>
        <taxon>Eleutherozoa</taxon>
        <taxon>Echinozoa</taxon>
        <taxon>Holothuroidea</taxon>
        <taxon>Aspidochirotacea</taxon>
        <taxon>Aspidochirotida</taxon>
        <taxon>Holothuriidae</taxon>
        <taxon>Holothuria</taxon>
    </lineage>
</organism>
<feature type="region of interest" description="Disordered" evidence="10">
    <location>
        <begin position="520"/>
        <end position="543"/>
    </location>
</feature>
<dbReference type="Gene3D" id="1.20.120.770">
    <property type="entry name" value="Amyloid precursor protein, E2 domain"/>
    <property type="match status" value="1"/>
</dbReference>
<dbReference type="PROSITE" id="PS00320">
    <property type="entry name" value="APP_INTRA"/>
    <property type="match status" value="1"/>
</dbReference>
<dbReference type="Pfam" id="PF02177">
    <property type="entry name" value="APP_N"/>
    <property type="match status" value="1"/>
</dbReference>
<evidence type="ECO:0000313" key="15">
    <source>
        <dbReference type="Proteomes" id="UP001152320"/>
    </source>
</evidence>
<dbReference type="GO" id="GO:0046914">
    <property type="term" value="F:transition metal ion binding"/>
    <property type="evidence" value="ECO:0007669"/>
    <property type="project" value="InterPro"/>
</dbReference>
<keyword evidence="9" id="KW-0175">Coiled coil</keyword>
<dbReference type="InterPro" id="IPR015849">
    <property type="entry name" value="Amyloid_glyco_heparin-bd"/>
</dbReference>
<dbReference type="Pfam" id="PF12924">
    <property type="entry name" value="APP_Cu_bd"/>
    <property type="match status" value="1"/>
</dbReference>
<dbReference type="Gene3D" id="3.30.1490.140">
    <property type="entry name" value="Amyloidogenic glycoprotein, copper-binding domain"/>
    <property type="match status" value="1"/>
</dbReference>
<keyword evidence="15" id="KW-1185">Reference proteome</keyword>
<evidence type="ECO:0000256" key="5">
    <source>
        <dbReference type="ARBA" id="ARBA00023136"/>
    </source>
</evidence>
<dbReference type="InterPro" id="IPR019543">
    <property type="entry name" value="APP_amyloid_C"/>
</dbReference>
<evidence type="ECO:0000259" key="12">
    <source>
        <dbReference type="PROSITE" id="PS51869"/>
    </source>
</evidence>
<evidence type="ECO:0000313" key="14">
    <source>
        <dbReference type="EMBL" id="KAJ8034397.1"/>
    </source>
</evidence>
<dbReference type="InterPro" id="IPR011993">
    <property type="entry name" value="PH-like_dom_sf"/>
</dbReference>
<gene>
    <name evidence="14" type="ORF">HOLleu_21217</name>
</gene>
<accession>A0A9Q1BWZ9</accession>
<evidence type="ECO:0000256" key="11">
    <source>
        <dbReference type="SAM" id="Phobius"/>
    </source>
</evidence>
<dbReference type="PROSITE" id="PS51869">
    <property type="entry name" value="APP_E1"/>
    <property type="match status" value="1"/>
</dbReference>
<dbReference type="SUPFAM" id="SSF56491">
    <property type="entry name" value="A heparin-binding domain"/>
    <property type="match status" value="1"/>
</dbReference>
<comment type="similarity">
    <text evidence="8">Belongs to the APP family.</text>
</comment>
<proteinExistence type="inferred from homology"/>
<keyword evidence="3" id="KW-0732">Signal</keyword>
<dbReference type="PROSITE" id="PS00319">
    <property type="entry name" value="APP_CUBD"/>
    <property type="match status" value="1"/>
</dbReference>
<keyword evidence="5 11" id="KW-0472">Membrane</keyword>
<evidence type="ECO:0000256" key="10">
    <source>
        <dbReference type="SAM" id="MobiDB-lite"/>
    </source>
</evidence>
<keyword evidence="7" id="KW-0325">Glycoprotein</keyword>
<feature type="compositionally biased region" description="Basic residues" evidence="10">
    <location>
        <begin position="90"/>
        <end position="105"/>
    </location>
</feature>
<protein>
    <submittedName>
        <fullName evidence="14">Amyloid-beta-like protein</fullName>
    </submittedName>
</protein>
<dbReference type="Gene3D" id="2.30.29.30">
    <property type="entry name" value="Pleckstrin-homology domain (PH domain)/Phosphotyrosine-binding domain (PTB)"/>
    <property type="match status" value="1"/>
</dbReference>
<dbReference type="GO" id="GO:0016020">
    <property type="term" value="C:membrane"/>
    <property type="evidence" value="ECO:0007669"/>
    <property type="project" value="UniProtKB-SubCell"/>
</dbReference>
<dbReference type="PANTHER" id="PTHR23103:SF15">
    <property type="entry name" value="AMYLOID-BETA-LIKE PROTEIN"/>
    <property type="match status" value="1"/>
</dbReference>
<feature type="region of interest" description="Disordered" evidence="10">
    <location>
        <begin position="925"/>
        <end position="1020"/>
    </location>
</feature>
<evidence type="ECO:0000256" key="2">
    <source>
        <dbReference type="ARBA" id="ARBA00022692"/>
    </source>
</evidence>
<name>A0A9Q1BWZ9_HOLLE</name>
<feature type="compositionally biased region" description="Low complexity" evidence="10">
    <location>
        <begin position="530"/>
        <end position="539"/>
    </location>
</feature>
<feature type="disulfide bond" evidence="8">
    <location>
        <begin position="636"/>
        <end position="666"/>
    </location>
</feature>
<dbReference type="OrthoDB" id="6147836at2759"/>
<feature type="region of interest" description="Disordered" evidence="10">
    <location>
        <begin position="142"/>
        <end position="266"/>
    </location>
</feature>
<evidence type="ECO:0000259" key="13">
    <source>
        <dbReference type="PROSITE" id="PS51870"/>
    </source>
</evidence>
<dbReference type="InterPro" id="IPR036669">
    <property type="entry name" value="Amyloid_Cu-bd_sf"/>
</dbReference>
<keyword evidence="6 8" id="KW-1015">Disulfide bond</keyword>
<evidence type="ECO:0000256" key="4">
    <source>
        <dbReference type="ARBA" id="ARBA00022989"/>
    </source>
</evidence>
<dbReference type="GO" id="GO:0007417">
    <property type="term" value="P:central nervous system development"/>
    <property type="evidence" value="ECO:0007669"/>
    <property type="project" value="TreeGrafter"/>
</dbReference>
<dbReference type="InterPro" id="IPR011178">
    <property type="entry name" value="Amyloid_glyco_Cu-bd"/>
</dbReference>
<evidence type="ECO:0000256" key="9">
    <source>
        <dbReference type="SAM" id="Coils"/>
    </source>
</evidence>
<dbReference type="InterPro" id="IPR008155">
    <property type="entry name" value="Amyloid_glyco"/>
</dbReference>
<dbReference type="InterPro" id="IPR024329">
    <property type="entry name" value="Amyloid_glyco_E2_domain"/>
</dbReference>
<evidence type="ECO:0000256" key="1">
    <source>
        <dbReference type="ARBA" id="ARBA00004479"/>
    </source>
</evidence>